<comment type="caution">
    <text evidence="2">The sequence shown here is derived from an EMBL/GenBank/DDBJ whole genome shotgun (WGS) entry which is preliminary data.</text>
</comment>
<evidence type="ECO:0000313" key="3">
    <source>
        <dbReference type="Proteomes" id="UP000182985"/>
    </source>
</evidence>
<accession>A0A1J6HL60</accession>
<keyword evidence="3" id="KW-1185">Reference proteome</keyword>
<dbReference type="RefSeq" id="WP_071631652.1">
    <property type="nucleotide sequence ID" value="NZ_MOEC01000008.1"/>
</dbReference>
<dbReference type="PANTHER" id="PTHR42815">
    <property type="entry name" value="FAD-BINDING, PUTATIVE (AFU_ORTHOLOGUE AFUA_6G07600)-RELATED"/>
    <property type="match status" value="1"/>
</dbReference>
<dbReference type="Gene3D" id="2.30.110.10">
    <property type="entry name" value="Electron Transport, Fmn-binding Protein, Chain A"/>
    <property type="match status" value="1"/>
</dbReference>
<name>A0A1J6HL60_9HYPH</name>
<organism evidence="2 3">
    <name type="scientific">Brucella cytisi</name>
    <dbReference type="NCBI Taxonomy" id="407152"/>
    <lineage>
        <taxon>Bacteria</taxon>
        <taxon>Pseudomonadati</taxon>
        <taxon>Pseudomonadota</taxon>
        <taxon>Alphaproteobacteria</taxon>
        <taxon>Hyphomicrobiales</taxon>
        <taxon>Brucellaceae</taxon>
        <taxon>Brucella/Ochrobactrum group</taxon>
        <taxon>Brucella</taxon>
    </lineage>
</organism>
<dbReference type="AlphaFoldDB" id="A0A1J6HL60"/>
<evidence type="ECO:0000313" key="2">
    <source>
        <dbReference type="EMBL" id="OIS93668.1"/>
    </source>
</evidence>
<dbReference type="OrthoDB" id="9786134at2"/>
<dbReference type="SUPFAM" id="SSF50475">
    <property type="entry name" value="FMN-binding split barrel"/>
    <property type="match status" value="1"/>
</dbReference>
<reference evidence="2 3" key="1">
    <citation type="submission" date="2016-10" db="EMBL/GenBank/DDBJ databases">
        <title>The Draft Genome Sequence of the Potato Rhizosphere Bacteria Ochrobactrum sp. IPA7.2.</title>
        <authorList>
            <person name="Gogoleva N.E."/>
            <person name="Khlopko Y.A."/>
            <person name="Burygin G.L."/>
            <person name="Plotnikov A.O."/>
        </authorList>
    </citation>
    <scope>NUCLEOTIDE SEQUENCE [LARGE SCALE GENOMIC DNA]</scope>
    <source>
        <strain evidence="2 3">IPA7.2</strain>
    </source>
</reference>
<dbReference type="InterPro" id="IPR011576">
    <property type="entry name" value="Pyridox_Oxase_N"/>
</dbReference>
<proteinExistence type="predicted"/>
<dbReference type="Pfam" id="PF01243">
    <property type="entry name" value="PNPOx_N"/>
    <property type="match status" value="1"/>
</dbReference>
<evidence type="ECO:0000259" key="1">
    <source>
        <dbReference type="Pfam" id="PF01243"/>
    </source>
</evidence>
<dbReference type="EMBL" id="MOEC01000008">
    <property type="protein sequence ID" value="OIS93668.1"/>
    <property type="molecule type" value="Genomic_DNA"/>
</dbReference>
<dbReference type="Proteomes" id="UP000182985">
    <property type="component" value="Unassembled WGS sequence"/>
</dbReference>
<feature type="domain" description="Pyridoxamine 5'-phosphate oxidase N-terminal" evidence="1">
    <location>
        <begin position="43"/>
        <end position="140"/>
    </location>
</feature>
<protein>
    <recommendedName>
        <fullName evidence="1">Pyridoxamine 5'-phosphate oxidase N-terminal domain-containing protein</fullName>
    </recommendedName>
</protein>
<dbReference type="InterPro" id="IPR012349">
    <property type="entry name" value="Split_barrel_FMN-bd"/>
</dbReference>
<dbReference type="PANTHER" id="PTHR42815:SF2">
    <property type="entry name" value="FAD-BINDING, PUTATIVE (AFU_ORTHOLOGUE AFUA_6G07600)-RELATED"/>
    <property type="match status" value="1"/>
</dbReference>
<gene>
    <name evidence="2" type="ORF">BLA27_10185</name>
</gene>
<sequence>MSSSYFHQIFGAAARTLQEQAGSRNTYAHREAASDDSRDVLTERELGFLQARDSVYLASVTANGWPYVQHRGGPVGFIQSLGENRIGFCDYPGNRQYVSLGNVIESGRVALIAMNYSARQRLKLIGRAQRIMSADAPEIVRALSHHDAPPVDVAFVIDVIGFDWNCPKFITPRFTRAEIETAVASQIAADVEREIEPLLEENVRLRAELALLKATKERG</sequence>